<dbReference type="SUPFAM" id="SSF63817">
    <property type="entry name" value="Sortase"/>
    <property type="match status" value="1"/>
</dbReference>
<feature type="active site" description="Proton donor/acceptor" evidence="2">
    <location>
        <position position="181"/>
    </location>
</feature>
<dbReference type="InterPro" id="IPR023365">
    <property type="entry name" value="Sortase_dom-sf"/>
</dbReference>
<gene>
    <name evidence="5" type="ORF">K8U78_02685</name>
</gene>
<feature type="region of interest" description="Disordered" evidence="3">
    <location>
        <begin position="1"/>
        <end position="23"/>
    </location>
</feature>
<keyword evidence="1" id="KW-0378">Hydrolase</keyword>
<keyword evidence="4" id="KW-0472">Membrane</keyword>
<dbReference type="NCBIfam" id="NF033745">
    <property type="entry name" value="class_C_sortase"/>
    <property type="match status" value="1"/>
</dbReference>
<feature type="transmembrane region" description="Helical" evidence="4">
    <location>
        <begin position="29"/>
        <end position="53"/>
    </location>
</feature>
<accession>A0A921FTX6</accession>
<evidence type="ECO:0000313" key="5">
    <source>
        <dbReference type="EMBL" id="HJF18055.1"/>
    </source>
</evidence>
<protein>
    <submittedName>
        <fullName evidence="5">Class C sortase</fullName>
    </submittedName>
</protein>
<evidence type="ECO:0000256" key="1">
    <source>
        <dbReference type="ARBA" id="ARBA00022801"/>
    </source>
</evidence>
<sequence length="327" mass="36408">MTTHSHTAEETRKENSAQRTARTKRLSKMTIAGLILLTLSILFATLPFMLMVFNSTVSSRAVRTHDEDVDKLATRQAQEAYSQAQEYNQRLFQEGSQVLGEVSDPWSGGKNSLAQEDKTYQKMLSIPADGIMATIRYPRLGINLPIRHGTSDVTLASGAGHLYGTSLPVGGTNTHSVISAHTGYDRLMFDRLSMGQGKIGDFFYITVLGHVLAYRVNSIIIIEPDDFSHFAIQAGKDQVTLLTCTPYGVNNKRMLVTGQRVKIPDPAPDPKTVPQDHPEYWIIAGVIAVWLLFMLFIFLIIKKRRGKCSTRSLPAQHIAVHNRNKRA</sequence>
<dbReference type="Pfam" id="PF04203">
    <property type="entry name" value="Sortase"/>
    <property type="match status" value="1"/>
</dbReference>
<dbReference type="EMBL" id="DYWK01000004">
    <property type="protein sequence ID" value="HJF18055.1"/>
    <property type="molecule type" value="Genomic_DNA"/>
</dbReference>
<reference evidence="5" key="2">
    <citation type="submission" date="2021-09" db="EMBL/GenBank/DDBJ databases">
        <authorList>
            <person name="Gilroy R."/>
        </authorList>
    </citation>
    <scope>NUCLEOTIDE SEQUENCE</scope>
    <source>
        <strain evidence="5">578</strain>
    </source>
</reference>
<evidence type="ECO:0000256" key="3">
    <source>
        <dbReference type="SAM" id="MobiDB-lite"/>
    </source>
</evidence>
<keyword evidence="4" id="KW-0812">Transmembrane</keyword>
<keyword evidence="4" id="KW-1133">Transmembrane helix</keyword>
<evidence type="ECO:0000313" key="6">
    <source>
        <dbReference type="Proteomes" id="UP000715651"/>
    </source>
</evidence>
<evidence type="ECO:0000256" key="4">
    <source>
        <dbReference type="SAM" id="Phobius"/>
    </source>
</evidence>
<dbReference type="AlphaFoldDB" id="A0A921FTX6"/>
<dbReference type="NCBIfam" id="TIGR01076">
    <property type="entry name" value="sortase_fam"/>
    <property type="match status" value="1"/>
</dbReference>
<feature type="transmembrane region" description="Helical" evidence="4">
    <location>
        <begin position="280"/>
        <end position="301"/>
    </location>
</feature>
<dbReference type="Gene3D" id="2.40.260.10">
    <property type="entry name" value="Sortase"/>
    <property type="match status" value="1"/>
</dbReference>
<dbReference type="InterPro" id="IPR042002">
    <property type="entry name" value="Sortase_C"/>
</dbReference>
<dbReference type="GO" id="GO:0016787">
    <property type="term" value="F:hydrolase activity"/>
    <property type="evidence" value="ECO:0007669"/>
    <property type="project" value="UniProtKB-KW"/>
</dbReference>
<dbReference type="Proteomes" id="UP000715651">
    <property type="component" value="Unassembled WGS sequence"/>
</dbReference>
<proteinExistence type="predicted"/>
<name>A0A921FTX6_9BIFI</name>
<dbReference type="CDD" id="cd05827">
    <property type="entry name" value="Sortase_C"/>
    <property type="match status" value="1"/>
</dbReference>
<dbReference type="InterPro" id="IPR005754">
    <property type="entry name" value="Sortase"/>
</dbReference>
<comment type="caution">
    <text evidence="5">The sequence shown here is derived from an EMBL/GenBank/DDBJ whole genome shotgun (WGS) entry which is preliminary data.</text>
</comment>
<organism evidence="5 6">
    <name type="scientific">Aeriscardovia aeriphila</name>
    <dbReference type="NCBI Taxonomy" id="218139"/>
    <lineage>
        <taxon>Bacteria</taxon>
        <taxon>Bacillati</taxon>
        <taxon>Actinomycetota</taxon>
        <taxon>Actinomycetes</taxon>
        <taxon>Bifidobacteriales</taxon>
        <taxon>Bifidobacteriaceae</taxon>
        <taxon>Aeriscardovia</taxon>
    </lineage>
</organism>
<reference evidence="5" key="1">
    <citation type="journal article" date="2021" name="PeerJ">
        <title>Extensive microbial diversity within the chicken gut microbiome revealed by metagenomics and culture.</title>
        <authorList>
            <person name="Gilroy R."/>
            <person name="Ravi A."/>
            <person name="Getino M."/>
            <person name="Pursley I."/>
            <person name="Horton D.L."/>
            <person name="Alikhan N.F."/>
            <person name="Baker D."/>
            <person name="Gharbi K."/>
            <person name="Hall N."/>
            <person name="Watson M."/>
            <person name="Adriaenssens E.M."/>
            <person name="Foster-Nyarko E."/>
            <person name="Jarju S."/>
            <person name="Secka A."/>
            <person name="Antonio M."/>
            <person name="Oren A."/>
            <person name="Chaudhuri R.R."/>
            <person name="La Ragione R."/>
            <person name="Hildebrand F."/>
            <person name="Pallen M.J."/>
        </authorList>
    </citation>
    <scope>NUCLEOTIDE SEQUENCE</scope>
    <source>
        <strain evidence="5">578</strain>
    </source>
</reference>
<feature type="compositionally biased region" description="Basic and acidic residues" evidence="3">
    <location>
        <begin position="1"/>
        <end position="16"/>
    </location>
</feature>
<evidence type="ECO:0000256" key="2">
    <source>
        <dbReference type="PIRSR" id="PIRSR605754-1"/>
    </source>
</evidence>
<feature type="active site" description="Acyl-thioester intermediate" evidence="2">
    <location>
        <position position="244"/>
    </location>
</feature>